<sequence length="244" mass="25873">MNKLFAGATLALSLSLFAGCAATGVAISKRNLDVQTKMSESVFIDPAAPQNMVLLVQVRNTSDKPDFTVQNAVESSLAARGWKLTRNPDEAQYMLQVNILQVGKSDQTAAEAMLGKGFGSEAMAVAGAGAIYAAGSDNSRHIVGGGLALGMADFVAGQMVKDVYFSAITDVQISQRTKSPVSLQGSQSLKQGTSGSENLSYAEESHWKRYRTRVLSSANKVNLSWEQAQPELVKGLSTSIAGMF</sequence>
<evidence type="ECO:0000256" key="4">
    <source>
        <dbReference type="ARBA" id="ARBA00023139"/>
    </source>
</evidence>
<dbReference type="GO" id="GO:0009279">
    <property type="term" value="C:cell outer membrane"/>
    <property type="evidence" value="ECO:0007669"/>
    <property type="project" value="UniProtKB-SubCell"/>
</dbReference>
<feature type="signal peptide" evidence="6">
    <location>
        <begin position="1"/>
        <end position="18"/>
    </location>
</feature>
<protein>
    <submittedName>
        <fullName evidence="7">TraT complement resistance protein</fullName>
    </submittedName>
</protein>
<gene>
    <name evidence="7" type="ORF">EV700_3040</name>
</gene>
<evidence type="ECO:0000256" key="5">
    <source>
        <dbReference type="ARBA" id="ARBA00023288"/>
    </source>
</evidence>
<dbReference type="PIRSF" id="PIRSF002859">
    <property type="entry name" value="Lipo_traT"/>
    <property type="match status" value="1"/>
</dbReference>
<evidence type="ECO:0000256" key="3">
    <source>
        <dbReference type="ARBA" id="ARBA00023136"/>
    </source>
</evidence>
<dbReference type="RefSeq" id="WP_130415349.1">
    <property type="nucleotide sequence ID" value="NZ_SHKX01000016.1"/>
</dbReference>
<accession>A0A4Q7YHE2</accession>
<keyword evidence="4" id="KW-0564">Palmitate</keyword>
<feature type="chain" id="PRO_5021061798" evidence="6">
    <location>
        <begin position="19"/>
        <end position="244"/>
    </location>
</feature>
<keyword evidence="5" id="KW-0449">Lipoprotein</keyword>
<keyword evidence="2 6" id="KW-0732">Signal</keyword>
<comment type="subcellular location">
    <subcellularLocation>
        <location evidence="1">Cell outer membrane</location>
        <topology evidence="1">Lipid-anchor</topology>
    </subcellularLocation>
</comment>
<dbReference type="AlphaFoldDB" id="A0A4Q7YHE2"/>
<dbReference type="EMBL" id="SHKX01000016">
    <property type="protein sequence ID" value="RZU36827.1"/>
    <property type="molecule type" value="Genomic_DNA"/>
</dbReference>
<organism evidence="7 8">
    <name type="scientific">Fluviicoccus keumensis</name>
    <dbReference type="NCBI Taxonomy" id="1435465"/>
    <lineage>
        <taxon>Bacteria</taxon>
        <taxon>Pseudomonadati</taxon>
        <taxon>Pseudomonadota</taxon>
        <taxon>Gammaproteobacteria</taxon>
        <taxon>Moraxellales</taxon>
        <taxon>Moraxellaceae</taxon>
        <taxon>Fluviicoccus</taxon>
    </lineage>
</organism>
<keyword evidence="8" id="KW-1185">Reference proteome</keyword>
<reference evidence="7 8" key="1">
    <citation type="submission" date="2019-02" db="EMBL/GenBank/DDBJ databases">
        <title>Genomic Encyclopedia of Type Strains, Phase IV (KMG-IV): sequencing the most valuable type-strain genomes for metagenomic binning, comparative biology and taxonomic classification.</title>
        <authorList>
            <person name="Goeker M."/>
        </authorList>
    </citation>
    <scope>NUCLEOTIDE SEQUENCE [LARGE SCALE GENOMIC DNA]</scope>
    <source>
        <strain evidence="7 8">DSM 105135</strain>
    </source>
</reference>
<dbReference type="Pfam" id="PF05818">
    <property type="entry name" value="TraT"/>
    <property type="match status" value="1"/>
</dbReference>
<evidence type="ECO:0000256" key="6">
    <source>
        <dbReference type="PIRNR" id="PIRNR002859"/>
    </source>
</evidence>
<keyword evidence="3 6" id="KW-0472">Membrane</keyword>
<proteinExistence type="predicted"/>
<dbReference type="OrthoDB" id="9791439at2"/>
<evidence type="ECO:0000256" key="1">
    <source>
        <dbReference type="ARBA" id="ARBA00004459"/>
    </source>
</evidence>
<keyword evidence="6" id="KW-0998">Cell outer membrane</keyword>
<name>A0A4Q7YHE2_9GAMM</name>
<dbReference type="Proteomes" id="UP000292423">
    <property type="component" value="Unassembled WGS sequence"/>
</dbReference>
<evidence type="ECO:0000256" key="2">
    <source>
        <dbReference type="ARBA" id="ARBA00022729"/>
    </source>
</evidence>
<evidence type="ECO:0000313" key="8">
    <source>
        <dbReference type="Proteomes" id="UP000292423"/>
    </source>
</evidence>
<comment type="caution">
    <text evidence="7">The sequence shown here is derived from an EMBL/GenBank/DDBJ whole genome shotgun (WGS) entry which is preliminary data.</text>
</comment>
<dbReference type="PROSITE" id="PS51257">
    <property type="entry name" value="PROKAR_LIPOPROTEIN"/>
    <property type="match status" value="1"/>
</dbReference>
<dbReference type="InterPro" id="IPR008874">
    <property type="entry name" value="TraT_complement-R"/>
</dbReference>
<evidence type="ECO:0000313" key="7">
    <source>
        <dbReference type="EMBL" id="RZU36827.1"/>
    </source>
</evidence>